<reference evidence="3 4" key="1">
    <citation type="submission" date="2018-12" db="EMBL/GenBank/DDBJ databases">
        <authorList>
            <person name="Tiukova I."/>
            <person name="Dainat J."/>
        </authorList>
    </citation>
    <scope>NUCLEOTIDE SEQUENCE [LARGE SCALE GENOMIC DNA]</scope>
</reference>
<dbReference type="SUPFAM" id="SSF52833">
    <property type="entry name" value="Thioredoxin-like"/>
    <property type="match status" value="1"/>
</dbReference>
<dbReference type="PANTHER" id="PTHR36417">
    <property type="entry name" value="SELENOPROTEIN DOMAIN PROTEIN (AFU_ORTHOLOGUE AFUA_1G05220)"/>
    <property type="match status" value="1"/>
</dbReference>
<evidence type="ECO:0000313" key="4">
    <source>
        <dbReference type="Proteomes" id="UP000290900"/>
    </source>
</evidence>
<dbReference type="EMBL" id="CAACVR010000045">
    <property type="protein sequence ID" value="VEU23564.1"/>
    <property type="molecule type" value="Genomic_DNA"/>
</dbReference>
<dbReference type="InParanoid" id="A0A448YRM7"/>
<dbReference type="InterPro" id="IPR036249">
    <property type="entry name" value="Thioredoxin-like_sf"/>
</dbReference>
<gene>
    <name evidence="3" type="ORF">BRENAR_LOCUS4294</name>
</gene>
<dbReference type="AlphaFoldDB" id="A0A448YRM7"/>
<name>A0A448YRM7_BRENA</name>
<sequence length="177" mass="19550">MSDSTPPPPAPVSLPEVDNVMLDYPLVSISYCVRCHWMLRAAWYQQEILQTFGSKQDSVISANASNVPKLTINSVILKPSLIAGTFTIAVKVKKNDNWIVVWDRKMDGGFPDSKIVKQKIRDLVRPGLKMNHLDKPSTSSNGALLSSSSTTPRSGSPLGRSRTFAEECLECTRTWEG</sequence>
<keyword evidence="4" id="KW-1185">Reference proteome</keyword>
<dbReference type="Pfam" id="PF10262">
    <property type="entry name" value="Rdx"/>
    <property type="match status" value="1"/>
</dbReference>
<evidence type="ECO:0000313" key="3">
    <source>
        <dbReference type="EMBL" id="VEU23564.1"/>
    </source>
</evidence>
<evidence type="ECO:0000256" key="2">
    <source>
        <dbReference type="SAM" id="MobiDB-lite"/>
    </source>
</evidence>
<accession>A0A448YRM7</accession>
<dbReference type="InterPro" id="IPR011893">
    <property type="entry name" value="Selenoprotein_Rdx-typ"/>
</dbReference>
<feature type="region of interest" description="Disordered" evidence="2">
    <location>
        <begin position="129"/>
        <end position="160"/>
    </location>
</feature>
<feature type="compositionally biased region" description="Low complexity" evidence="2">
    <location>
        <begin position="137"/>
        <end position="159"/>
    </location>
</feature>
<dbReference type="Proteomes" id="UP000290900">
    <property type="component" value="Unassembled WGS sequence"/>
</dbReference>
<evidence type="ECO:0000256" key="1">
    <source>
        <dbReference type="ARBA" id="ARBA00023284"/>
    </source>
</evidence>
<proteinExistence type="predicted"/>
<dbReference type="NCBIfam" id="TIGR02174">
    <property type="entry name" value="CXXU_selWTH"/>
    <property type="match status" value="1"/>
</dbReference>
<keyword evidence="1" id="KW-0676">Redox-active center</keyword>
<organism evidence="3 4">
    <name type="scientific">Brettanomyces naardenensis</name>
    <name type="common">Yeast</name>
    <dbReference type="NCBI Taxonomy" id="13370"/>
    <lineage>
        <taxon>Eukaryota</taxon>
        <taxon>Fungi</taxon>
        <taxon>Dikarya</taxon>
        <taxon>Ascomycota</taxon>
        <taxon>Saccharomycotina</taxon>
        <taxon>Pichiomycetes</taxon>
        <taxon>Pichiales</taxon>
        <taxon>Pichiaceae</taxon>
        <taxon>Brettanomyces</taxon>
    </lineage>
</organism>
<dbReference type="PANTHER" id="PTHR36417:SF2">
    <property type="entry name" value="SELENOPROTEIN DOMAIN PROTEIN (AFU_ORTHOLOGUE AFUA_1G05220)"/>
    <property type="match status" value="1"/>
</dbReference>
<dbReference type="OrthoDB" id="60822at2759"/>
<dbReference type="Gene3D" id="3.40.30.10">
    <property type="entry name" value="Glutaredoxin"/>
    <property type="match status" value="1"/>
</dbReference>
<protein>
    <submittedName>
        <fullName evidence="3">DEKNAAC104729</fullName>
    </submittedName>
</protein>